<dbReference type="PROSITE" id="PS50048">
    <property type="entry name" value="ZN2_CY6_FUNGAL_2"/>
    <property type="match status" value="1"/>
</dbReference>
<dbReference type="InterPro" id="IPR001138">
    <property type="entry name" value="Zn2Cys6_DnaBD"/>
</dbReference>
<keyword evidence="6" id="KW-1185">Reference proteome</keyword>
<feature type="region of interest" description="Disordered" evidence="3">
    <location>
        <begin position="103"/>
        <end position="123"/>
    </location>
</feature>
<dbReference type="EMBL" id="KV453911">
    <property type="protein sequence ID" value="ODV79646.1"/>
    <property type="molecule type" value="Genomic_DNA"/>
</dbReference>
<evidence type="ECO:0000259" key="4">
    <source>
        <dbReference type="PROSITE" id="PS50048"/>
    </source>
</evidence>
<dbReference type="PANTHER" id="PTHR37534:SF15">
    <property type="entry name" value="ZN(II)2CYS6 TRANSCRIPTION FACTOR (EUROFUNG)"/>
    <property type="match status" value="1"/>
</dbReference>
<evidence type="ECO:0000256" key="3">
    <source>
        <dbReference type="SAM" id="MobiDB-lite"/>
    </source>
</evidence>
<feature type="domain" description="Zn(2)-C6 fungal-type" evidence="4">
    <location>
        <begin position="8"/>
        <end position="36"/>
    </location>
</feature>
<name>A0A1E4SJF8_9ASCO</name>
<dbReference type="GeneID" id="30982423"/>
<dbReference type="SUPFAM" id="SSF57701">
    <property type="entry name" value="Zn2/Cys6 DNA-binding domain"/>
    <property type="match status" value="1"/>
</dbReference>
<feature type="non-terminal residue" evidence="5">
    <location>
        <position position="1"/>
    </location>
</feature>
<dbReference type="Gene3D" id="4.10.240.10">
    <property type="entry name" value="Zn(2)-C6 fungal-type DNA-binding domain"/>
    <property type="match status" value="1"/>
</dbReference>
<proteinExistence type="predicted"/>
<comment type="subcellular location">
    <subcellularLocation>
        <location evidence="1">Nucleus</location>
    </subcellularLocation>
</comment>
<keyword evidence="2" id="KW-0539">Nucleus</keyword>
<feature type="region of interest" description="Disordered" evidence="3">
    <location>
        <begin position="219"/>
        <end position="244"/>
    </location>
</feature>
<organism evidence="5 6">
    <name type="scientific">Suhomyces tanzawaensis NRRL Y-17324</name>
    <dbReference type="NCBI Taxonomy" id="984487"/>
    <lineage>
        <taxon>Eukaryota</taxon>
        <taxon>Fungi</taxon>
        <taxon>Dikarya</taxon>
        <taxon>Ascomycota</taxon>
        <taxon>Saccharomycotina</taxon>
        <taxon>Pichiomycetes</taxon>
        <taxon>Debaryomycetaceae</taxon>
        <taxon>Suhomyces</taxon>
    </lineage>
</organism>
<sequence length="837" mass="94293">KITKSRNGCLTCKRKRLKCDETKPVCLNCTRKKIECGGYATNFKWMSYENEEGPDPEITSKPSDKSQLQNDTFQKHLELASLSMTGKTLDDIKIENDLISKGLNPRSHRKHKLSDPKSTLPMKRARSLSQESLLTEKVLAQSLQRSLSSNSCVPSELKLIKSEFAKTNHNLDSLAEAAIDEIESSGSGSLSKSHSPLHQVPFSPNFSEFLVKHNSELTTTSKYPEPNDVNLTPPRTPKIRLLSGTNSPVDSINTPLTMIFDNDSARSLLRTSDQEQILHLYSLYTCTIMSIKNGANENPWRNMIIPLATKYSCLFNSIASMTLFHMAGNNELSNTRSYLRAKGYTYMKRCIVELATGLSRTNDDEISQELPADIALATCLNLAVGESWDTHISSGIAHLKGAKSMIQKVLNLLREQQAFLSKKRKELNSSPTASDSDYTEMIDNKKKDLQKKLILLDNLEWDRMVQESDDSESADELRYKDKSHAVAIPKSLQFLFNIWIYFEVLAQMTTDNNNDDKGIDLVATITSMLQNSRNKEKQSRRIRLVYSETGNRDSRSGFNLFDNLDTFNYNNEYVDPLLGCAQSLFLLMGKVATLIAKIRKKGSDKTRNSLTIITVAAELKHQLIEWKPTITPTMLKQANSGGMCDDSSSGNTWDISSCITTAEAYRFATLLYLHQAVPEIPSLSSHQLAEKIFILLAAIPTTSHLYVVHIFPLLVGSCEAEPGEEREWCEARWAHLSQRMWIGNIDRAFEVVKEVWRRKDEYLHRKRRSMDASDLKVNVSNDEQDGKLRNISAQISGLMAAVHSNQNSSVEDILGGISSPLHWNTVMKEWGWEVLLG</sequence>
<evidence type="ECO:0000256" key="2">
    <source>
        <dbReference type="ARBA" id="ARBA00023242"/>
    </source>
</evidence>
<accession>A0A1E4SJF8</accession>
<dbReference type="PANTHER" id="PTHR37534">
    <property type="entry name" value="TRANSCRIPTIONAL ACTIVATOR PROTEIN UGA3"/>
    <property type="match status" value="1"/>
</dbReference>
<dbReference type="RefSeq" id="XP_020064768.1">
    <property type="nucleotide sequence ID" value="XM_020208286.2"/>
</dbReference>
<dbReference type="InterPro" id="IPR036864">
    <property type="entry name" value="Zn2-C6_fun-type_DNA-bd_sf"/>
</dbReference>
<dbReference type="InterPro" id="IPR021858">
    <property type="entry name" value="Fun_TF"/>
</dbReference>
<reference evidence="6" key="1">
    <citation type="submission" date="2016-05" db="EMBL/GenBank/DDBJ databases">
        <title>Comparative genomics of biotechnologically important yeasts.</title>
        <authorList>
            <consortium name="DOE Joint Genome Institute"/>
            <person name="Riley R."/>
            <person name="Haridas S."/>
            <person name="Wolfe K.H."/>
            <person name="Lopes M.R."/>
            <person name="Hittinger C.T."/>
            <person name="Goker M."/>
            <person name="Salamov A."/>
            <person name="Wisecaver J."/>
            <person name="Long T.M."/>
            <person name="Aerts A.L."/>
            <person name="Barry K."/>
            <person name="Choi C."/>
            <person name="Clum A."/>
            <person name="Coughlan A.Y."/>
            <person name="Deshpande S."/>
            <person name="Douglass A.P."/>
            <person name="Hanson S.J."/>
            <person name="Klenk H.-P."/>
            <person name="Labutti K."/>
            <person name="Lapidus A."/>
            <person name="Lindquist E."/>
            <person name="Lipzen A."/>
            <person name="Meier-Kolthoff J.P."/>
            <person name="Ohm R.A."/>
            <person name="Otillar R.P."/>
            <person name="Pangilinan J."/>
            <person name="Peng Y."/>
            <person name="Rokas A."/>
            <person name="Rosa C.A."/>
            <person name="Scheuner C."/>
            <person name="Sibirny A.A."/>
            <person name="Slot J.C."/>
            <person name="Stielow J.B."/>
            <person name="Sun H."/>
            <person name="Kurtzman C.P."/>
            <person name="Blackwell M."/>
            <person name="Grigoriev I.V."/>
            <person name="Jeffries T.W."/>
        </authorList>
    </citation>
    <scope>NUCLEOTIDE SEQUENCE [LARGE SCALE GENOMIC DNA]</scope>
    <source>
        <strain evidence="6">NRRL Y-17324</strain>
    </source>
</reference>
<evidence type="ECO:0000313" key="5">
    <source>
        <dbReference type="EMBL" id="ODV79646.1"/>
    </source>
</evidence>
<evidence type="ECO:0000313" key="6">
    <source>
        <dbReference type="Proteomes" id="UP000094285"/>
    </source>
</evidence>
<dbReference type="GO" id="GO:0008270">
    <property type="term" value="F:zinc ion binding"/>
    <property type="evidence" value="ECO:0007669"/>
    <property type="project" value="InterPro"/>
</dbReference>
<feature type="non-terminal residue" evidence="5">
    <location>
        <position position="837"/>
    </location>
</feature>
<protein>
    <recommendedName>
        <fullName evidence="4">Zn(2)-C6 fungal-type domain-containing protein</fullName>
    </recommendedName>
</protein>
<dbReference type="OrthoDB" id="3886144at2759"/>
<dbReference type="GO" id="GO:0000976">
    <property type="term" value="F:transcription cis-regulatory region binding"/>
    <property type="evidence" value="ECO:0007669"/>
    <property type="project" value="TreeGrafter"/>
</dbReference>
<dbReference type="SMART" id="SM00066">
    <property type="entry name" value="GAL4"/>
    <property type="match status" value="1"/>
</dbReference>
<gene>
    <name evidence="5" type="ORF">CANTADRAFT_29470</name>
</gene>
<dbReference type="GO" id="GO:0005634">
    <property type="term" value="C:nucleus"/>
    <property type="evidence" value="ECO:0007669"/>
    <property type="project" value="UniProtKB-SubCell"/>
</dbReference>
<dbReference type="Pfam" id="PF00172">
    <property type="entry name" value="Zn_clus"/>
    <property type="match status" value="1"/>
</dbReference>
<evidence type="ECO:0000256" key="1">
    <source>
        <dbReference type="ARBA" id="ARBA00004123"/>
    </source>
</evidence>
<dbReference type="Proteomes" id="UP000094285">
    <property type="component" value="Unassembled WGS sequence"/>
</dbReference>
<dbReference type="GO" id="GO:0045944">
    <property type="term" value="P:positive regulation of transcription by RNA polymerase II"/>
    <property type="evidence" value="ECO:0007669"/>
    <property type="project" value="TreeGrafter"/>
</dbReference>
<dbReference type="CDD" id="cd00067">
    <property type="entry name" value="GAL4"/>
    <property type="match status" value="1"/>
</dbReference>
<dbReference type="PROSITE" id="PS00463">
    <property type="entry name" value="ZN2_CY6_FUNGAL_1"/>
    <property type="match status" value="1"/>
</dbReference>
<dbReference type="AlphaFoldDB" id="A0A1E4SJF8"/>
<dbReference type="STRING" id="984487.A0A1E4SJF8"/>
<dbReference type="Pfam" id="PF11951">
    <property type="entry name" value="Fungal_trans_2"/>
    <property type="match status" value="1"/>
</dbReference>
<dbReference type="GO" id="GO:0000981">
    <property type="term" value="F:DNA-binding transcription factor activity, RNA polymerase II-specific"/>
    <property type="evidence" value="ECO:0007669"/>
    <property type="project" value="InterPro"/>
</dbReference>